<dbReference type="KEGG" id="atr:18441542"/>
<evidence type="ECO:0000256" key="5">
    <source>
        <dbReference type="PROSITE-ProRule" id="PRU00277"/>
    </source>
</evidence>
<dbReference type="STRING" id="13333.W1PTG0"/>
<dbReference type="Gene3D" id="2.60.120.340">
    <property type="entry name" value="Nucleoplasmin core domain"/>
    <property type="match status" value="1"/>
</dbReference>
<feature type="compositionally biased region" description="Basic and acidic residues" evidence="6">
    <location>
        <begin position="335"/>
        <end position="347"/>
    </location>
</feature>
<dbReference type="AlphaFoldDB" id="W1PTG0"/>
<proteinExistence type="predicted"/>
<keyword evidence="4 5" id="KW-0413">Isomerase</keyword>
<evidence type="ECO:0000313" key="9">
    <source>
        <dbReference type="Proteomes" id="UP000017836"/>
    </source>
</evidence>
<dbReference type="InterPro" id="IPR023566">
    <property type="entry name" value="PPIase_Fpr3/Fpr4-like"/>
</dbReference>
<keyword evidence="9" id="KW-1185">Reference proteome</keyword>
<dbReference type="SUPFAM" id="SSF54534">
    <property type="entry name" value="FKBP-like"/>
    <property type="match status" value="1"/>
</dbReference>
<dbReference type="InterPro" id="IPR041232">
    <property type="entry name" value="NPL"/>
</dbReference>
<feature type="domain" description="PPIase FKBP-type" evidence="7">
    <location>
        <begin position="425"/>
        <end position="512"/>
    </location>
</feature>
<feature type="compositionally biased region" description="Acidic residues" evidence="6">
    <location>
        <begin position="101"/>
        <end position="119"/>
    </location>
</feature>
<keyword evidence="3 5" id="KW-0697">Rotamase</keyword>
<dbReference type="PANTHER" id="PTHR43811">
    <property type="entry name" value="FKBP-TYPE PEPTIDYL-PROLYL CIS-TRANS ISOMERASE FKPA"/>
    <property type="match status" value="1"/>
</dbReference>
<feature type="compositionally biased region" description="Polar residues" evidence="6">
    <location>
        <begin position="318"/>
        <end position="331"/>
    </location>
</feature>
<feature type="region of interest" description="Disordered" evidence="6">
    <location>
        <begin position="97"/>
        <end position="151"/>
    </location>
</feature>
<dbReference type="eggNOG" id="KOG0552">
    <property type="taxonomic scope" value="Eukaryota"/>
</dbReference>
<dbReference type="PROSITE" id="PS50059">
    <property type="entry name" value="FKBP_PPIASE"/>
    <property type="match status" value="1"/>
</dbReference>
<sequence length="512" mass="56437">MAFWGIEVKPGKPVKHQYDSERGRLHVSKATLGHGSSTERSSLQCNIGNKSPVLLCVLSENHTDNCSIDVEFEEEEEVVFSVLGPRSVHLIGYYMVPDRGPEEDSESYGEDIDVETEEESSYHSSDDEYEDDFINDDDLDMFPDSPRPKSGVTIEEIIDDEVPSNGHVPKNLKKKLQKVESEDDCKDKQLSVIKRTRNQRIESDSEDEDGLPKPSIKDGGKDAKVAEAKENSGTANEEGEKETQVNGQDDVFPGSNRKLDGNEQVGAGKRKKRGQLDIPSDPSGAPVLESDGKKKKDKKKKKKKNKSENPISEKDQQIQEAQELTSGTPGQPSDIEGKRLESDERIPIESTDQANANLDGDVKKKRKKKKAKTQENDKSSDGVASAVVEEKSDMPLAKGARTFSNGLVVEDISIGQPDGKKADKGRKVLVNYIGKLKKNGKIFDSNIGKRPFKFRLGIGEVITGWDVGVKGMRVGDKRRLTIPPSMGYGSKGAGMIPPNAWLVFDVELVDVQ</sequence>
<accession>W1PTG0</accession>
<evidence type="ECO:0000313" key="8">
    <source>
        <dbReference type="EMBL" id="ERN13302.1"/>
    </source>
</evidence>
<evidence type="ECO:0000256" key="6">
    <source>
        <dbReference type="SAM" id="MobiDB-lite"/>
    </source>
</evidence>
<reference evidence="9" key="1">
    <citation type="journal article" date="2013" name="Science">
        <title>The Amborella genome and the evolution of flowering plants.</title>
        <authorList>
            <consortium name="Amborella Genome Project"/>
        </authorList>
    </citation>
    <scope>NUCLEOTIDE SEQUENCE [LARGE SCALE GENOMIC DNA]</scope>
</reference>
<dbReference type="GO" id="GO:0003755">
    <property type="term" value="F:peptidyl-prolyl cis-trans isomerase activity"/>
    <property type="evidence" value="ECO:0000318"/>
    <property type="project" value="GO_Central"/>
</dbReference>
<comment type="catalytic activity">
    <reaction evidence="1 5">
        <text>[protein]-peptidylproline (omega=180) = [protein]-peptidylproline (omega=0)</text>
        <dbReference type="Rhea" id="RHEA:16237"/>
        <dbReference type="Rhea" id="RHEA-COMP:10747"/>
        <dbReference type="Rhea" id="RHEA-COMP:10748"/>
        <dbReference type="ChEBI" id="CHEBI:83833"/>
        <dbReference type="ChEBI" id="CHEBI:83834"/>
        <dbReference type="EC" id="5.2.1.8"/>
    </reaction>
</comment>
<dbReference type="EMBL" id="KI392588">
    <property type="protein sequence ID" value="ERN13302.1"/>
    <property type="molecule type" value="Genomic_DNA"/>
</dbReference>
<evidence type="ECO:0000256" key="1">
    <source>
        <dbReference type="ARBA" id="ARBA00000971"/>
    </source>
</evidence>
<name>W1PTG0_AMBTC</name>
<dbReference type="PANTHER" id="PTHR43811:SF19">
    <property type="entry name" value="39 KDA FK506-BINDING NUCLEAR PROTEIN"/>
    <property type="match status" value="1"/>
</dbReference>
<dbReference type="Gene3D" id="3.10.50.40">
    <property type="match status" value="1"/>
</dbReference>
<dbReference type="InterPro" id="IPR001179">
    <property type="entry name" value="PPIase_FKBP_dom"/>
</dbReference>
<dbReference type="Gramene" id="ERN13302">
    <property type="protein sequence ID" value="ERN13302"/>
    <property type="gene ID" value="AMTR_s00041p00068660"/>
</dbReference>
<dbReference type="FunFam" id="3.10.50.40:FF:000006">
    <property type="entry name" value="Peptidyl-prolyl cis-trans isomerase"/>
    <property type="match status" value="1"/>
</dbReference>
<feature type="compositionally biased region" description="Basic and acidic residues" evidence="6">
    <location>
        <begin position="215"/>
        <end position="230"/>
    </location>
</feature>
<dbReference type="PIRSF" id="PIRSF001473">
    <property type="entry name" value="FK506-bp_FPR3"/>
    <property type="match status" value="1"/>
</dbReference>
<gene>
    <name evidence="8" type="ORF">AMTR_s00041p00068660</name>
</gene>
<dbReference type="InterPro" id="IPR046357">
    <property type="entry name" value="PPIase_dom_sf"/>
</dbReference>
<evidence type="ECO:0000256" key="2">
    <source>
        <dbReference type="ARBA" id="ARBA00013194"/>
    </source>
</evidence>
<protein>
    <recommendedName>
        <fullName evidence="2 5">peptidylprolyl isomerase</fullName>
        <ecNumber evidence="2 5">5.2.1.8</ecNumber>
    </recommendedName>
</protein>
<evidence type="ECO:0000256" key="4">
    <source>
        <dbReference type="ARBA" id="ARBA00023235"/>
    </source>
</evidence>
<feature type="compositionally biased region" description="Basic and acidic residues" evidence="6">
    <location>
        <begin position="179"/>
        <end position="189"/>
    </location>
</feature>
<organism evidence="8 9">
    <name type="scientific">Amborella trichopoda</name>
    <dbReference type="NCBI Taxonomy" id="13333"/>
    <lineage>
        <taxon>Eukaryota</taxon>
        <taxon>Viridiplantae</taxon>
        <taxon>Streptophyta</taxon>
        <taxon>Embryophyta</taxon>
        <taxon>Tracheophyta</taxon>
        <taxon>Spermatophyta</taxon>
        <taxon>Magnoliopsida</taxon>
        <taxon>Amborellales</taxon>
        <taxon>Amborellaceae</taxon>
        <taxon>Amborella</taxon>
    </lineage>
</organism>
<dbReference type="Proteomes" id="UP000017836">
    <property type="component" value="Unassembled WGS sequence"/>
</dbReference>
<feature type="compositionally biased region" description="Acidic residues" evidence="6">
    <location>
        <begin position="127"/>
        <end position="141"/>
    </location>
</feature>
<evidence type="ECO:0000256" key="3">
    <source>
        <dbReference type="ARBA" id="ARBA00023110"/>
    </source>
</evidence>
<evidence type="ECO:0000259" key="7">
    <source>
        <dbReference type="PROSITE" id="PS50059"/>
    </source>
</evidence>
<dbReference type="Pfam" id="PF17800">
    <property type="entry name" value="NPL"/>
    <property type="match status" value="1"/>
</dbReference>
<feature type="region of interest" description="Disordered" evidence="6">
    <location>
        <begin position="179"/>
        <end position="385"/>
    </location>
</feature>
<dbReference type="GO" id="GO:0005634">
    <property type="term" value="C:nucleus"/>
    <property type="evidence" value="ECO:0007669"/>
    <property type="project" value="UniProtKB-ARBA"/>
</dbReference>
<dbReference type="OrthoDB" id="1902587at2759"/>
<dbReference type="OMA" id="NCSIDVE"/>
<feature type="compositionally biased region" description="Basic residues" evidence="6">
    <location>
        <begin position="293"/>
        <end position="305"/>
    </location>
</feature>
<dbReference type="HOGENOM" id="CLU_022297_1_1_1"/>
<dbReference type="Pfam" id="PF00254">
    <property type="entry name" value="FKBP_C"/>
    <property type="match status" value="1"/>
</dbReference>
<dbReference type="EC" id="5.2.1.8" evidence="2 5"/>